<dbReference type="GO" id="GO:0015074">
    <property type="term" value="P:DNA integration"/>
    <property type="evidence" value="ECO:0007669"/>
    <property type="project" value="InterPro"/>
</dbReference>
<gene>
    <name evidence="3" type="ORF">V9T40_011286</name>
</gene>
<dbReference type="PANTHER" id="PTHR37984">
    <property type="entry name" value="PROTEIN CBG26694"/>
    <property type="match status" value="1"/>
</dbReference>
<keyword evidence="4" id="KW-1185">Reference proteome</keyword>
<dbReference type="EMBL" id="JBBCAQ010000037">
    <property type="protein sequence ID" value="KAK7574095.1"/>
    <property type="molecule type" value="Genomic_DNA"/>
</dbReference>
<accession>A0AAN9T5S4</accession>
<dbReference type="PANTHER" id="PTHR37984:SF5">
    <property type="entry name" value="PROTEIN NYNRIN-LIKE"/>
    <property type="match status" value="1"/>
</dbReference>
<evidence type="ECO:0000256" key="1">
    <source>
        <dbReference type="ARBA" id="ARBA00012493"/>
    </source>
</evidence>
<dbReference type="InterPro" id="IPR036397">
    <property type="entry name" value="RNaseH_sf"/>
</dbReference>
<dbReference type="GO" id="GO:0003676">
    <property type="term" value="F:nucleic acid binding"/>
    <property type="evidence" value="ECO:0007669"/>
    <property type="project" value="InterPro"/>
</dbReference>
<reference evidence="3 4" key="1">
    <citation type="submission" date="2024-03" db="EMBL/GenBank/DDBJ databases">
        <title>Adaptation during the transition from Ophiocordyceps entomopathogen to insect associate is accompanied by gene loss and intensified selection.</title>
        <authorList>
            <person name="Ward C.M."/>
            <person name="Onetto C.A."/>
            <person name="Borneman A.R."/>
        </authorList>
    </citation>
    <scope>NUCLEOTIDE SEQUENCE [LARGE SCALE GENOMIC DNA]</scope>
    <source>
        <strain evidence="3">AWRI1</strain>
        <tissue evidence="3">Single Adult Female</tissue>
    </source>
</reference>
<dbReference type="InterPro" id="IPR012337">
    <property type="entry name" value="RNaseH-like_sf"/>
</dbReference>
<dbReference type="InterPro" id="IPR050951">
    <property type="entry name" value="Retrovirus_Pol_polyprotein"/>
</dbReference>
<dbReference type="EC" id="2.7.7.49" evidence="1"/>
<dbReference type="PROSITE" id="PS50994">
    <property type="entry name" value="INTEGRASE"/>
    <property type="match status" value="1"/>
</dbReference>
<dbReference type="Pfam" id="PF17921">
    <property type="entry name" value="Integrase_H2C2"/>
    <property type="match status" value="1"/>
</dbReference>
<dbReference type="GO" id="GO:0003964">
    <property type="term" value="F:RNA-directed DNA polymerase activity"/>
    <property type="evidence" value="ECO:0007669"/>
    <property type="project" value="UniProtKB-EC"/>
</dbReference>
<proteinExistence type="predicted"/>
<evidence type="ECO:0000313" key="4">
    <source>
        <dbReference type="Proteomes" id="UP001367676"/>
    </source>
</evidence>
<dbReference type="AlphaFoldDB" id="A0AAN9T5S4"/>
<feature type="domain" description="Integrase catalytic" evidence="2">
    <location>
        <begin position="142"/>
        <end position="308"/>
    </location>
</feature>
<evidence type="ECO:0000259" key="2">
    <source>
        <dbReference type="PROSITE" id="PS50994"/>
    </source>
</evidence>
<protein>
    <recommendedName>
        <fullName evidence="1">RNA-directed DNA polymerase</fullName>
        <ecNumber evidence="1">2.7.7.49</ecNumber>
    </recommendedName>
</protein>
<sequence length="571" mass="64490">MKIKFTRRVAEMCSTSKSNSALMSRERYENLIRDVKKVKDQGKKAPYDYWLTKHYDVLKMQGVDKLIYPLTGDAEDIRFYISVDELFDVLCSIHQSVGHGGREKMMYEINRRYKNVTQNQVTAFIRCCEVCESKKSGAKKGIVVKPMIFKNFNTRSQLDLIDMQSQTDGEYKYIFVYQDHLTKFVTLRPLTSKRANEVAENLLDVFLTFGAPCVLQTDNGREFRNAVIDNLKQLWPELTIVHGKPRHSQSQGSVERANQDIENMLCCWMKDNSTTAWSKGLRFVQFMKNRSLHSGIKRSPYEAMFGVTPKVGLSDAPLPESVLCTLKTEEDLEMALEKVMSEGKENEVPSNINSVDCDSHLQGDDRSADMTCTVCDAPCSGLVCELCRTNITCCEVCEAPCSGLVCELCRKLENTKRKRDECVQSLEKQALKMRKKSDANFPNPDVGDTVRVQVPDVDRGKTDARSILACVIEKTEDGFYRLGTREGIINSLYARSQFALSHEQFVQLDEVPITSATISLRSVASSQATGNGQGFVRCHCMQKCINKRCLCVKNGIKCNSKCHGSNSCCNK</sequence>
<comment type="caution">
    <text evidence="3">The sequence shown here is derived from an EMBL/GenBank/DDBJ whole genome shotgun (WGS) entry which is preliminary data.</text>
</comment>
<dbReference type="Gene3D" id="3.30.420.10">
    <property type="entry name" value="Ribonuclease H-like superfamily/Ribonuclease H"/>
    <property type="match status" value="1"/>
</dbReference>
<dbReference type="SUPFAM" id="SSF53098">
    <property type="entry name" value="Ribonuclease H-like"/>
    <property type="match status" value="1"/>
</dbReference>
<dbReference type="InterPro" id="IPR001584">
    <property type="entry name" value="Integrase_cat-core"/>
</dbReference>
<name>A0AAN9T5S4_9HEMI</name>
<dbReference type="InterPro" id="IPR041588">
    <property type="entry name" value="Integrase_H2C2"/>
</dbReference>
<dbReference type="Proteomes" id="UP001367676">
    <property type="component" value="Unassembled WGS sequence"/>
</dbReference>
<organism evidence="3 4">
    <name type="scientific">Parthenolecanium corni</name>
    <dbReference type="NCBI Taxonomy" id="536013"/>
    <lineage>
        <taxon>Eukaryota</taxon>
        <taxon>Metazoa</taxon>
        <taxon>Ecdysozoa</taxon>
        <taxon>Arthropoda</taxon>
        <taxon>Hexapoda</taxon>
        <taxon>Insecta</taxon>
        <taxon>Pterygota</taxon>
        <taxon>Neoptera</taxon>
        <taxon>Paraneoptera</taxon>
        <taxon>Hemiptera</taxon>
        <taxon>Sternorrhyncha</taxon>
        <taxon>Coccoidea</taxon>
        <taxon>Coccidae</taxon>
        <taxon>Parthenolecanium</taxon>
    </lineage>
</organism>
<evidence type="ECO:0000313" key="3">
    <source>
        <dbReference type="EMBL" id="KAK7574095.1"/>
    </source>
</evidence>